<evidence type="ECO:0000256" key="4">
    <source>
        <dbReference type="ARBA" id="ARBA00023211"/>
    </source>
</evidence>
<dbReference type="Proteomes" id="UP000014115">
    <property type="component" value="Unassembled WGS sequence"/>
</dbReference>
<dbReference type="InterPro" id="IPR023696">
    <property type="entry name" value="Ureohydrolase_dom_sf"/>
</dbReference>
<keyword evidence="3" id="KW-0369">Histidine metabolism</keyword>
<evidence type="ECO:0000256" key="3">
    <source>
        <dbReference type="ARBA" id="ARBA00022808"/>
    </source>
</evidence>
<evidence type="ECO:0000256" key="5">
    <source>
        <dbReference type="PROSITE-ProRule" id="PRU00742"/>
    </source>
</evidence>
<comment type="similarity">
    <text evidence="5">Belongs to the arginase family.</text>
</comment>
<dbReference type="EMBL" id="AMRG01000014">
    <property type="protein sequence ID" value="EKE80899.1"/>
    <property type="molecule type" value="Genomic_DNA"/>
</dbReference>
<evidence type="ECO:0000313" key="7">
    <source>
        <dbReference type="Proteomes" id="UP000014115"/>
    </source>
</evidence>
<dbReference type="AlphaFoldDB" id="K2KDV2"/>
<evidence type="ECO:0000313" key="6">
    <source>
        <dbReference type="EMBL" id="EKE80899.1"/>
    </source>
</evidence>
<dbReference type="GO" id="GO:0008783">
    <property type="term" value="F:agmatinase activity"/>
    <property type="evidence" value="ECO:0007669"/>
    <property type="project" value="TreeGrafter"/>
</dbReference>
<accession>K2KDV2</accession>
<keyword evidence="1" id="KW-0479">Metal-binding</keyword>
<keyword evidence="2" id="KW-0378">Hydrolase</keyword>
<dbReference type="eggNOG" id="COG0010">
    <property type="taxonomic scope" value="Bacteria"/>
</dbReference>
<keyword evidence="7" id="KW-1185">Reference proteome</keyword>
<dbReference type="PATRIC" id="fig|740709.3.peg.2210"/>
<evidence type="ECO:0000256" key="2">
    <source>
        <dbReference type="ARBA" id="ARBA00022801"/>
    </source>
</evidence>
<sequence length="352" mass="38019">MAVHYLQAVDPQRWLQPRPQETRLGQAVATLSAEALRDGESYADALQAAYQAGQRVALIGIPESIGVKGNLGRPGAELAWSALLPALLNLQATPHIGANELLLVGSVDCDDLQQQADSLDVKQAHQLQRVRELCEMLDQRVTQIVTPLFAAGFDVIAVGGGHNNALPLLRSLAQASASPCGAVNLDPHADFRPREGRHSGNGFSYAYVEGALQQYHVMGLHEGKNSALSLKQLADAQMRYHSIHRLYDMTFTEALTDVAAKAESWQLPLAIEVDVDAIQHAPASAINHVGVTVAQAYRYVSQLAELSHSRYLHLAEAAPGLHPAGLAEGQRAVGQLLSELIIAYLRGRNRRA</sequence>
<dbReference type="GO" id="GO:0006547">
    <property type="term" value="P:L-histidine metabolic process"/>
    <property type="evidence" value="ECO:0007669"/>
    <property type="project" value="UniProtKB-KW"/>
</dbReference>
<keyword evidence="4" id="KW-0464">Manganese</keyword>
<dbReference type="PROSITE" id="PS51409">
    <property type="entry name" value="ARGINASE_2"/>
    <property type="match status" value="1"/>
</dbReference>
<name>K2KDV2_9GAMM</name>
<dbReference type="SUPFAM" id="SSF52768">
    <property type="entry name" value="Arginase/deacetylase"/>
    <property type="match status" value="1"/>
</dbReference>
<dbReference type="InterPro" id="IPR006035">
    <property type="entry name" value="Ureohydrolase"/>
</dbReference>
<dbReference type="GO" id="GO:0046872">
    <property type="term" value="F:metal ion binding"/>
    <property type="evidence" value="ECO:0007669"/>
    <property type="project" value="UniProtKB-KW"/>
</dbReference>
<organism evidence="6 7">
    <name type="scientific">Idiomarina xiamenensis 10-D-4</name>
    <dbReference type="NCBI Taxonomy" id="740709"/>
    <lineage>
        <taxon>Bacteria</taxon>
        <taxon>Pseudomonadati</taxon>
        <taxon>Pseudomonadota</taxon>
        <taxon>Gammaproteobacteria</taxon>
        <taxon>Alteromonadales</taxon>
        <taxon>Idiomarinaceae</taxon>
        <taxon>Idiomarina</taxon>
    </lineage>
</organism>
<evidence type="ECO:0000256" key="1">
    <source>
        <dbReference type="ARBA" id="ARBA00022723"/>
    </source>
</evidence>
<dbReference type="GO" id="GO:0033389">
    <property type="term" value="P:putrescine biosynthetic process from arginine, via agmatine"/>
    <property type="evidence" value="ECO:0007669"/>
    <property type="project" value="TreeGrafter"/>
</dbReference>
<dbReference type="CDD" id="cd09988">
    <property type="entry name" value="Formimidoylglutamase"/>
    <property type="match status" value="1"/>
</dbReference>
<dbReference type="PANTHER" id="PTHR11358:SF35">
    <property type="entry name" value="FORMIMIDOYLGLUTAMASE"/>
    <property type="match status" value="1"/>
</dbReference>
<dbReference type="RefSeq" id="WP_008489532.1">
    <property type="nucleotide sequence ID" value="NZ_AMRG01000014.1"/>
</dbReference>
<dbReference type="STRING" id="740709.A10D4_10944"/>
<dbReference type="Gene3D" id="3.40.800.10">
    <property type="entry name" value="Ureohydrolase domain"/>
    <property type="match status" value="1"/>
</dbReference>
<protein>
    <submittedName>
        <fullName evidence="6">Arginase/agmatinase/formiminoglutamase</fullName>
    </submittedName>
</protein>
<comment type="caution">
    <text evidence="6">The sequence shown here is derived from an EMBL/GenBank/DDBJ whole genome shotgun (WGS) entry which is preliminary data.</text>
</comment>
<proteinExistence type="inferred from homology"/>
<gene>
    <name evidence="6" type="ORF">A10D4_10944</name>
</gene>
<reference evidence="6 7" key="1">
    <citation type="journal article" date="2012" name="J. Bacteriol.">
        <title>Genome Sequence of Idiomarina xiamenensis Type Strain 10-D-4.</title>
        <authorList>
            <person name="Lai Q."/>
            <person name="Wang L."/>
            <person name="Wang W."/>
            <person name="Shao Z."/>
        </authorList>
    </citation>
    <scope>NUCLEOTIDE SEQUENCE [LARGE SCALE GENOMIC DNA]</scope>
    <source>
        <strain evidence="6 7">10-D-4</strain>
    </source>
</reference>
<dbReference type="Pfam" id="PF00491">
    <property type="entry name" value="Arginase"/>
    <property type="match status" value="1"/>
</dbReference>
<dbReference type="PANTHER" id="PTHR11358">
    <property type="entry name" value="ARGINASE/AGMATINASE"/>
    <property type="match status" value="1"/>
</dbReference>